<dbReference type="EMBL" id="PGCI01000839">
    <property type="protein sequence ID" value="PLW13836.1"/>
    <property type="molecule type" value="Genomic_DNA"/>
</dbReference>
<evidence type="ECO:0000256" key="1">
    <source>
        <dbReference type="SAM" id="MobiDB-lite"/>
    </source>
</evidence>
<accession>A0A2N5SKQ4</accession>
<evidence type="ECO:0000313" key="3">
    <source>
        <dbReference type="Proteomes" id="UP000235392"/>
    </source>
</evidence>
<feature type="region of interest" description="Disordered" evidence="1">
    <location>
        <begin position="91"/>
        <end position="127"/>
    </location>
</feature>
<dbReference type="AlphaFoldDB" id="A0A2N5SKQ4"/>
<dbReference type="Proteomes" id="UP000235392">
    <property type="component" value="Unassembled WGS sequence"/>
</dbReference>
<proteinExistence type="predicted"/>
<sequence>MFAFAFATWTESRLCGTTAAQPREPTSAARFSAFRTNCACGPGVPLSRPFLPLRRPDGSITSDKREQATLLFTGTSCINAPIDLLDIPPKQDTRFEGPGHRWDCKQDVEDKFSNPSPLPDQGLQSIH</sequence>
<organism evidence="2 3">
    <name type="scientific">Puccinia coronata f. sp. avenae</name>
    <dbReference type="NCBI Taxonomy" id="200324"/>
    <lineage>
        <taxon>Eukaryota</taxon>
        <taxon>Fungi</taxon>
        <taxon>Dikarya</taxon>
        <taxon>Basidiomycota</taxon>
        <taxon>Pucciniomycotina</taxon>
        <taxon>Pucciniomycetes</taxon>
        <taxon>Pucciniales</taxon>
        <taxon>Pucciniaceae</taxon>
        <taxon>Puccinia</taxon>
    </lineage>
</organism>
<comment type="caution">
    <text evidence="2">The sequence shown here is derived from an EMBL/GenBank/DDBJ whole genome shotgun (WGS) entry which is preliminary data.</text>
</comment>
<feature type="compositionally biased region" description="Basic and acidic residues" evidence="1">
    <location>
        <begin position="91"/>
        <end position="112"/>
    </location>
</feature>
<gene>
    <name evidence="2" type="ORF">PCASD_23872</name>
</gene>
<protein>
    <submittedName>
        <fullName evidence="2">Uncharacterized protein</fullName>
    </submittedName>
</protein>
<reference evidence="2 3" key="1">
    <citation type="submission" date="2017-11" db="EMBL/GenBank/DDBJ databases">
        <title>De novo assembly and phasing of dikaryotic genomes from two isolates of Puccinia coronata f. sp. avenae, the causal agent of oat crown rust.</title>
        <authorList>
            <person name="Miller M.E."/>
            <person name="Zhang Y."/>
            <person name="Omidvar V."/>
            <person name="Sperschneider J."/>
            <person name="Schwessinger B."/>
            <person name="Raley C."/>
            <person name="Palmer J.M."/>
            <person name="Garnica D."/>
            <person name="Upadhyaya N."/>
            <person name="Rathjen J."/>
            <person name="Taylor J.M."/>
            <person name="Park R.F."/>
            <person name="Dodds P.N."/>
            <person name="Hirsch C.D."/>
            <person name="Kianian S.F."/>
            <person name="Figueroa M."/>
        </authorList>
    </citation>
    <scope>NUCLEOTIDE SEQUENCE [LARGE SCALE GENOMIC DNA]</scope>
    <source>
        <strain evidence="2">12SD80</strain>
    </source>
</reference>
<name>A0A2N5SKQ4_9BASI</name>
<evidence type="ECO:0000313" key="2">
    <source>
        <dbReference type="EMBL" id="PLW13836.1"/>
    </source>
</evidence>